<dbReference type="EMBL" id="NQWI01000015">
    <property type="protein sequence ID" value="PDW04105.1"/>
    <property type="molecule type" value="Genomic_DNA"/>
</dbReference>
<protein>
    <recommendedName>
        <fullName evidence="3">SRPBCC family protein</fullName>
    </recommendedName>
</protein>
<evidence type="ECO:0000313" key="1">
    <source>
        <dbReference type="EMBL" id="PDW04105.1"/>
    </source>
</evidence>
<dbReference type="AlphaFoldDB" id="A0A2A6RMF3"/>
<dbReference type="CDD" id="cd07812">
    <property type="entry name" value="SRPBCC"/>
    <property type="match status" value="1"/>
</dbReference>
<proteinExistence type="predicted"/>
<dbReference type="OrthoDB" id="156860at2"/>
<name>A0A2A6RMF3_9CHLR</name>
<comment type="caution">
    <text evidence="1">The sequence shown here is derived from an EMBL/GenBank/DDBJ whole genome shotgun (WGS) entry which is preliminary data.</text>
</comment>
<dbReference type="Proteomes" id="UP000220527">
    <property type="component" value="Unassembled WGS sequence"/>
</dbReference>
<organism evidence="1 2">
    <name type="scientific">Candidatus Viridilinea mediisalina</name>
    <dbReference type="NCBI Taxonomy" id="2024553"/>
    <lineage>
        <taxon>Bacteria</taxon>
        <taxon>Bacillati</taxon>
        <taxon>Chloroflexota</taxon>
        <taxon>Chloroflexia</taxon>
        <taxon>Chloroflexales</taxon>
        <taxon>Chloroflexineae</taxon>
        <taxon>Oscillochloridaceae</taxon>
        <taxon>Candidatus Viridilinea</taxon>
    </lineage>
</organism>
<sequence>MIVQEEWVSIRTTPDVVERHLTQPALMVRWRSPLIQLDPIEGELMALESTHDLRILPLGMVSSNYKVIERDDQHILMNIKGVWEGQELWRWFVDGPRVVVQNRVEYEVNNQGLRFLVLGLGRFIADLDMRVQLFRLRELIEGPPAFRYTETRGPQKINVED</sequence>
<gene>
    <name evidence="1" type="ORF">CJ255_05280</name>
</gene>
<evidence type="ECO:0008006" key="3">
    <source>
        <dbReference type="Google" id="ProtNLM"/>
    </source>
</evidence>
<keyword evidence="2" id="KW-1185">Reference proteome</keyword>
<dbReference type="RefSeq" id="WP_097643048.1">
    <property type="nucleotide sequence ID" value="NZ_NQWI01000015.1"/>
</dbReference>
<evidence type="ECO:0000313" key="2">
    <source>
        <dbReference type="Proteomes" id="UP000220527"/>
    </source>
</evidence>
<dbReference type="Pfam" id="PF10604">
    <property type="entry name" value="Polyketide_cyc2"/>
    <property type="match status" value="1"/>
</dbReference>
<accession>A0A2A6RMF3</accession>
<reference evidence="2" key="1">
    <citation type="submission" date="2017-08" db="EMBL/GenBank/DDBJ databases">
        <authorList>
            <person name="Grouzdev D.S."/>
            <person name="Gaisin V.A."/>
            <person name="Rysina M.S."/>
            <person name="Gorlenko V.M."/>
        </authorList>
    </citation>
    <scope>NUCLEOTIDE SEQUENCE [LARGE SCALE GENOMIC DNA]</scope>
    <source>
        <strain evidence="2">Kir15-3F</strain>
    </source>
</reference>
<dbReference type="SUPFAM" id="SSF55961">
    <property type="entry name" value="Bet v1-like"/>
    <property type="match status" value="1"/>
</dbReference>
<dbReference type="InterPro" id="IPR019587">
    <property type="entry name" value="Polyketide_cyclase/dehydratase"/>
</dbReference>